<gene>
    <name evidence="3" type="ORF">ISP15_05455</name>
</gene>
<dbReference type="InterPro" id="IPR040079">
    <property type="entry name" value="Glutathione_S-Trfase"/>
</dbReference>
<dbReference type="CDD" id="cd00570">
    <property type="entry name" value="GST_N_family"/>
    <property type="match status" value="1"/>
</dbReference>
<reference evidence="3 4" key="1">
    <citation type="submission" date="2020-10" db="EMBL/GenBank/DDBJ databases">
        <title>Phylogeny of dyella-like bacteria.</title>
        <authorList>
            <person name="Fu J."/>
        </authorList>
    </citation>
    <scope>NUCLEOTIDE SEQUENCE [LARGE SCALE GENOMIC DNA]</scope>
    <source>
        <strain evidence="3 4">JP1</strain>
    </source>
</reference>
<dbReference type="PROSITE" id="PS50404">
    <property type="entry name" value="GST_NTER"/>
    <property type="match status" value="1"/>
</dbReference>
<dbReference type="Gene3D" id="3.40.30.10">
    <property type="entry name" value="Glutaredoxin"/>
    <property type="match status" value="1"/>
</dbReference>
<dbReference type="PANTHER" id="PTHR42673:SF21">
    <property type="entry name" value="GLUTATHIONE S-TRANSFERASE YFCF"/>
    <property type="match status" value="1"/>
</dbReference>
<feature type="domain" description="GST C-terminal" evidence="2">
    <location>
        <begin position="86"/>
        <end position="220"/>
    </location>
</feature>
<dbReference type="RefSeq" id="WP_404545906.1">
    <property type="nucleotide sequence ID" value="NZ_JADIKJ010000004.1"/>
</dbReference>
<dbReference type="InterPro" id="IPR004045">
    <property type="entry name" value="Glutathione_S-Trfase_N"/>
</dbReference>
<dbReference type="SFLD" id="SFLDS00019">
    <property type="entry name" value="Glutathione_Transferase_(cytos"/>
    <property type="match status" value="1"/>
</dbReference>
<dbReference type="InterPro" id="IPR036249">
    <property type="entry name" value="Thioredoxin-like_sf"/>
</dbReference>
<evidence type="ECO:0000313" key="4">
    <source>
        <dbReference type="Proteomes" id="UP001620461"/>
    </source>
</evidence>
<proteinExistence type="predicted"/>
<evidence type="ECO:0000313" key="3">
    <source>
        <dbReference type="EMBL" id="MFK2899776.1"/>
    </source>
</evidence>
<keyword evidence="4" id="KW-1185">Reference proteome</keyword>
<dbReference type="SUPFAM" id="SSF52833">
    <property type="entry name" value="Thioredoxin-like"/>
    <property type="match status" value="1"/>
</dbReference>
<accession>A0ABW8JFB1</accession>
<feature type="domain" description="GST N-terminal" evidence="1">
    <location>
        <begin position="3"/>
        <end position="81"/>
    </location>
</feature>
<dbReference type="SUPFAM" id="SSF47616">
    <property type="entry name" value="GST C-terminal domain-like"/>
    <property type="match status" value="1"/>
</dbReference>
<dbReference type="Pfam" id="PF13410">
    <property type="entry name" value="GST_C_2"/>
    <property type="match status" value="1"/>
</dbReference>
<dbReference type="PROSITE" id="PS50405">
    <property type="entry name" value="GST_CTER"/>
    <property type="match status" value="1"/>
</dbReference>
<comment type="caution">
    <text evidence="3">The sequence shown here is derived from an EMBL/GenBank/DDBJ whole genome shotgun (WGS) entry which is preliminary data.</text>
</comment>
<dbReference type="InterPro" id="IPR036282">
    <property type="entry name" value="Glutathione-S-Trfase_C_sf"/>
</dbReference>
<dbReference type="InterPro" id="IPR010987">
    <property type="entry name" value="Glutathione-S-Trfase_C-like"/>
</dbReference>
<name>A0ABW8JFB1_9GAMM</name>
<dbReference type="CDD" id="cd00299">
    <property type="entry name" value="GST_C_family"/>
    <property type="match status" value="1"/>
</dbReference>
<protein>
    <submittedName>
        <fullName evidence="3">Glutathione S-transferase family protein</fullName>
    </submittedName>
</protein>
<dbReference type="Gene3D" id="1.20.1050.10">
    <property type="match status" value="1"/>
</dbReference>
<organism evidence="3 4">
    <name type="scientific">Dyella jejuensis</name>
    <dbReference type="NCBI Taxonomy" id="1432009"/>
    <lineage>
        <taxon>Bacteria</taxon>
        <taxon>Pseudomonadati</taxon>
        <taxon>Pseudomonadota</taxon>
        <taxon>Gammaproteobacteria</taxon>
        <taxon>Lysobacterales</taxon>
        <taxon>Rhodanobacteraceae</taxon>
        <taxon>Dyella</taxon>
    </lineage>
</organism>
<dbReference type="Proteomes" id="UP001620461">
    <property type="component" value="Unassembled WGS sequence"/>
</dbReference>
<sequence>MSHRLIVIGNYVSPYVRKVLVCLDLKGLDYEIDPIAPFVGNDDFGHLSPLRRVPVLLDGDLVLNDSSVICQYLEDKHPVPPLYPANIADRAKARWLEEYADTRLADVLIWRLFYQLSVRRHVFGETTDEQIVKQAREIEIPSALDYLETQLPADGFIFSDLSIADISIACYFRTAAFVRYAVDAERWPRTAAFVQRVQALPVFRKLAQLEDCTLRIPLAQQRDALAAAGAPLTRETMATARPRHGLPRE</sequence>
<evidence type="ECO:0000259" key="1">
    <source>
        <dbReference type="PROSITE" id="PS50404"/>
    </source>
</evidence>
<dbReference type="SFLD" id="SFLDG00358">
    <property type="entry name" value="Main_(cytGST)"/>
    <property type="match status" value="1"/>
</dbReference>
<evidence type="ECO:0000259" key="2">
    <source>
        <dbReference type="PROSITE" id="PS50405"/>
    </source>
</evidence>
<dbReference type="Pfam" id="PF13417">
    <property type="entry name" value="GST_N_3"/>
    <property type="match status" value="1"/>
</dbReference>
<dbReference type="PANTHER" id="PTHR42673">
    <property type="entry name" value="MALEYLACETOACETATE ISOMERASE"/>
    <property type="match status" value="1"/>
</dbReference>
<dbReference type="EMBL" id="JADIKJ010000004">
    <property type="protein sequence ID" value="MFK2899776.1"/>
    <property type="molecule type" value="Genomic_DNA"/>
</dbReference>